<feature type="signal peptide" evidence="5">
    <location>
        <begin position="1"/>
        <end position="21"/>
    </location>
</feature>
<dbReference type="GO" id="GO:0042110">
    <property type="term" value="P:T cell activation"/>
    <property type="evidence" value="ECO:0007669"/>
    <property type="project" value="TreeGrafter"/>
</dbReference>
<dbReference type="InterPro" id="IPR036943">
    <property type="entry name" value="FN_type2_sf"/>
</dbReference>
<evidence type="ECO:0000259" key="6">
    <source>
        <dbReference type="PROSITE" id="PS50835"/>
    </source>
</evidence>
<evidence type="ECO:0000256" key="3">
    <source>
        <dbReference type="PROSITE-ProRule" id="PRU00479"/>
    </source>
</evidence>
<reference evidence="9" key="1">
    <citation type="submission" date="2025-08" db="UniProtKB">
        <authorList>
            <consortium name="RefSeq"/>
        </authorList>
    </citation>
    <scope>IDENTIFICATION</scope>
</reference>
<dbReference type="InterPro" id="IPR007110">
    <property type="entry name" value="Ig-like_dom"/>
</dbReference>
<dbReference type="PROSITE" id="PS00023">
    <property type="entry name" value="FN2_1"/>
    <property type="match status" value="1"/>
</dbReference>
<protein>
    <submittedName>
        <fullName evidence="9">Uncharacterized protein isoform X1</fullName>
    </submittedName>
</protein>
<evidence type="ECO:0000259" key="7">
    <source>
        <dbReference type="PROSITE" id="PS51092"/>
    </source>
</evidence>
<evidence type="ECO:0000256" key="1">
    <source>
        <dbReference type="ARBA" id="ARBA00022737"/>
    </source>
</evidence>
<keyword evidence="1" id="KW-0677">Repeat</keyword>
<feature type="domain" description="Ig-like" evidence="6">
    <location>
        <begin position="361"/>
        <end position="417"/>
    </location>
</feature>
<dbReference type="PROSITE" id="PS50835">
    <property type="entry name" value="IG_LIKE"/>
    <property type="match status" value="2"/>
</dbReference>
<dbReference type="GO" id="GO:1990782">
    <property type="term" value="F:protein tyrosine kinase binding"/>
    <property type="evidence" value="ECO:0007669"/>
    <property type="project" value="TreeGrafter"/>
</dbReference>
<feature type="disulfide bond" evidence="3">
    <location>
        <begin position="454"/>
        <end position="480"/>
    </location>
</feature>
<dbReference type="Gene3D" id="2.60.40.10">
    <property type="entry name" value="Immunoglobulins"/>
    <property type="match status" value="1"/>
</dbReference>
<dbReference type="GO" id="GO:0070374">
    <property type="term" value="P:positive regulation of ERK1 and ERK2 cascade"/>
    <property type="evidence" value="ECO:0007669"/>
    <property type="project" value="TreeGrafter"/>
</dbReference>
<organism evidence="8 9">
    <name type="scientific">Salmo salar</name>
    <name type="common">Atlantic salmon</name>
    <dbReference type="NCBI Taxonomy" id="8030"/>
    <lineage>
        <taxon>Eukaryota</taxon>
        <taxon>Metazoa</taxon>
        <taxon>Chordata</taxon>
        <taxon>Craniata</taxon>
        <taxon>Vertebrata</taxon>
        <taxon>Euteleostomi</taxon>
        <taxon>Actinopterygii</taxon>
        <taxon>Neopterygii</taxon>
        <taxon>Teleostei</taxon>
        <taxon>Protacanthopterygii</taxon>
        <taxon>Salmoniformes</taxon>
        <taxon>Salmonidae</taxon>
        <taxon>Salmoninae</taxon>
        <taxon>Salmo</taxon>
    </lineage>
</organism>
<dbReference type="FunFam" id="2.10.10.10:FF:000001">
    <property type="entry name" value="Fibronectin 1a isoform 1"/>
    <property type="match status" value="1"/>
</dbReference>
<feature type="domain" description="Ig-like" evidence="6">
    <location>
        <begin position="28"/>
        <end position="129"/>
    </location>
</feature>
<evidence type="ECO:0000313" key="8">
    <source>
        <dbReference type="Proteomes" id="UP001652741"/>
    </source>
</evidence>
<keyword evidence="4" id="KW-0812">Transmembrane</keyword>
<evidence type="ECO:0000313" key="9">
    <source>
        <dbReference type="RefSeq" id="XP_014056480.1"/>
    </source>
</evidence>
<dbReference type="GO" id="GO:0035723">
    <property type="term" value="P:interleukin-15-mediated signaling pathway"/>
    <property type="evidence" value="ECO:0007669"/>
    <property type="project" value="TreeGrafter"/>
</dbReference>
<dbReference type="Bgee" id="ENSSSAG00000007509">
    <property type="expression patterns" value="Expressed in spleen and 3 other cell types or tissues"/>
</dbReference>
<dbReference type="GeneID" id="106605403"/>
<dbReference type="InterPro" id="IPR013783">
    <property type="entry name" value="Ig-like_fold"/>
</dbReference>
<dbReference type="GO" id="GO:0042289">
    <property type="term" value="F:MHC class II protein binding"/>
    <property type="evidence" value="ECO:0007669"/>
    <property type="project" value="TreeGrafter"/>
</dbReference>
<gene>
    <name evidence="9" type="primary">LOC106605403</name>
</gene>
<dbReference type="SMART" id="SM00059">
    <property type="entry name" value="FN2"/>
    <property type="match status" value="1"/>
</dbReference>
<dbReference type="SUPFAM" id="SSF57440">
    <property type="entry name" value="Kringle-like"/>
    <property type="match status" value="1"/>
</dbReference>
<evidence type="ECO:0000256" key="4">
    <source>
        <dbReference type="SAM" id="Phobius"/>
    </source>
</evidence>
<dbReference type="PANTHER" id="PTHR11422:SF3">
    <property type="entry name" value="G6F-LIKE PROTEIN"/>
    <property type="match status" value="1"/>
</dbReference>
<keyword evidence="2 3" id="KW-1015">Disulfide bond</keyword>
<keyword evidence="5" id="KW-0732">Signal</keyword>
<dbReference type="OrthoDB" id="8713003at2759"/>
<dbReference type="Gene3D" id="2.10.10.10">
    <property type="entry name" value="Fibronectin, type II, collagen-binding"/>
    <property type="match status" value="1"/>
</dbReference>
<accession>A0A1S3RW30</accession>
<proteinExistence type="predicted"/>
<dbReference type="SMART" id="SM00409">
    <property type="entry name" value="IG"/>
    <property type="match status" value="3"/>
</dbReference>
<sequence length="619" mass="68669">MEFRCLLFVLISSSVVLITQSDMTTKDPDWSDVVVTMVGREVTLPCVDWPLTGSVSINWKMQSPSVDHWKLVLSANESQQFSGAASKASMRLVDSNFQETGNFSLLFVPKMEDNGRYSCLIIQQQKKLREKIILLAVLTVSIFPSGTLPQYSTLRLMAEVNPASAVSEVTWLSPGGTPLRLARRSGGGIAKLPQILPTDQGVYICQVYPRGNSSTPMFPFTVDLRVDGMNVASFTNISHSPQISMASLTQTPLTLACSPMQGDYVLLYWKPPDSRNTNTTTLVYGYDRWRDRTEKSKTHAQLSLDGPLSTPKEGIFSFLLSPGLNDGGLYMCEVFLNDNVFSQRTLLSILQVKARHSPTALVLTCQYTERSQVKRVVWSHQNQSRTLKWSSSGPGRLSTEVPLSPTQDTAGNYTCTMLLRNGQAVKAVYTIKLPPKDTHTVLHTFGGNGNRQACVFPFVFLGETYEGCTTDGRSDGYRWCSTTYNFDKDKKYGFCPNGDNTESTTSISPPHPESNIASLLPFLSALLLLVPLVAAVAGVLLWRQKDISRHGIEQSLSHYSGEVENIYENPEDVRQTSPQGSVYMDLKPRVEDDVYEELDRYKSCSLLETSTSQDLSAKA</sequence>
<name>A0A1S3RW30_SALSA</name>
<evidence type="ECO:0000256" key="2">
    <source>
        <dbReference type="ARBA" id="ARBA00023157"/>
    </source>
</evidence>
<evidence type="ECO:0000256" key="5">
    <source>
        <dbReference type="SAM" id="SignalP"/>
    </source>
</evidence>
<dbReference type="Proteomes" id="UP001652741">
    <property type="component" value="Chromosome ssa05"/>
</dbReference>
<feature type="disulfide bond" evidence="3">
    <location>
        <begin position="468"/>
        <end position="495"/>
    </location>
</feature>
<dbReference type="AlphaFoldDB" id="A0A1S3RW30"/>
<dbReference type="InterPro" id="IPR036179">
    <property type="entry name" value="Ig-like_dom_sf"/>
</dbReference>
<feature type="chain" id="PRO_5010356778" evidence="5">
    <location>
        <begin position="22"/>
        <end position="619"/>
    </location>
</feature>
<keyword evidence="4" id="KW-0472">Membrane</keyword>
<dbReference type="InterPro" id="IPR013806">
    <property type="entry name" value="Kringle-like"/>
</dbReference>
<dbReference type="KEGG" id="sasa:106605403"/>
<dbReference type="PRINTS" id="PR00013">
    <property type="entry name" value="FNTYPEII"/>
</dbReference>
<keyword evidence="8" id="KW-1185">Reference proteome</keyword>
<dbReference type="PaxDb" id="8030-ENSSSAP00000015499"/>
<dbReference type="GO" id="GO:0045121">
    <property type="term" value="C:membrane raft"/>
    <property type="evidence" value="ECO:0007669"/>
    <property type="project" value="TreeGrafter"/>
</dbReference>
<dbReference type="RefSeq" id="XP_014056480.1">
    <property type="nucleotide sequence ID" value="XM_014201005.2"/>
</dbReference>
<dbReference type="InterPro" id="IPR000562">
    <property type="entry name" value="FN_type2_dom"/>
</dbReference>
<keyword evidence="4" id="KW-1133">Transmembrane helix</keyword>
<dbReference type="CDD" id="cd00062">
    <property type="entry name" value="FN2"/>
    <property type="match status" value="1"/>
</dbReference>
<dbReference type="Pfam" id="PF00040">
    <property type="entry name" value="fn2"/>
    <property type="match status" value="1"/>
</dbReference>
<dbReference type="PROSITE" id="PS51092">
    <property type="entry name" value="FN2_2"/>
    <property type="match status" value="1"/>
</dbReference>
<feature type="domain" description="Fibronectin type-II" evidence="7">
    <location>
        <begin position="449"/>
        <end position="497"/>
    </location>
</feature>
<dbReference type="PANTHER" id="PTHR11422">
    <property type="entry name" value="T-CELL SURFACE GLYCOPROTEIN CD4"/>
    <property type="match status" value="1"/>
</dbReference>
<dbReference type="GO" id="GO:0009897">
    <property type="term" value="C:external side of plasma membrane"/>
    <property type="evidence" value="ECO:0007669"/>
    <property type="project" value="TreeGrafter"/>
</dbReference>
<dbReference type="InterPro" id="IPR003599">
    <property type="entry name" value="Ig_sub"/>
</dbReference>
<feature type="transmembrane region" description="Helical" evidence="4">
    <location>
        <begin position="519"/>
        <end position="542"/>
    </location>
</feature>
<dbReference type="SUPFAM" id="SSF48726">
    <property type="entry name" value="Immunoglobulin"/>
    <property type="match status" value="2"/>
</dbReference>
<dbReference type="STRING" id="8030.ENSSSAP00000015499"/>